<evidence type="ECO:0000259" key="11">
    <source>
        <dbReference type="PROSITE" id="PS51007"/>
    </source>
</evidence>
<feature type="chain" id="PRO_5009443555" evidence="10">
    <location>
        <begin position="23"/>
        <end position="238"/>
    </location>
</feature>
<dbReference type="GO" id="GO:0020037">
    <property type="term" value="F:heme binding"/>
    <property type="evidence" value="ECO:0007669"/>
    <property type="project" value="InterPro"/>
</dbReference>
<dbReference type="EMBL" id="CP017781">
    <property type="protein sequence ID" value="AOZ69933.1"/>
    <property type="molecule type" value="Genomic_DNA"/>
</dbReference>
<reference evidence="12 13" key="1">
    <citation type="submission" date="2016-10" db="EMBL/GenBank/DDBJ databases">
        <title>Rhodobacter sp. LPB0142, isolated from sea water.</title>
        <authorList>
            <person name="Kim E."/>
            <person name="Yi H."/>
        </authorList>
    </citation>
    <scope>NUCLEOTIDE SEQUENCE [LARGE SCALE GENOMIC DNA]</scope>
    <source>
        <strain evidence="12 13">LPB0142</strain>
    </source>
</reference>
<evidence type="ECO:0000256" key="8">
    <source>
        <dbReference type="PIRSR" id="PIRSR000005-1"/>
    </source>
</evidence>
<dbReference type="PIRSF" id="PIRSF000005">
    <property type="entry name" value="Cytochrome_c4"/>
    <property type="match status" value="1"/>
</dbReference>
<dbReference type="Pfam" id="PF00034">
    <property type="entry name" value="Cytochrom_C"/>
    <property type="match status" value="2"/>
</dbReference>
<protein>
    <submittedName>
        <fullName evidence="12">Cytochrome C</fullName>
    </submittedName>
</protein>
<dbReference type="SUPFAM" id="SSF46626">
    <property type="entry name" value="Cytochrome c"/>
    <property type="match status" value="2"/>
</dbReference>
<feature type="binding site" description="covalent" evidence="8">
    <location>
        <position position="58"/>
    </location>
    <ligand>
        <name>heme c</name>
        <dbReference type="ChEBI" id="CHEBI:61717"/>
        <label>1</label>
    </ligand>
</feature>
<keyword evidence="2" id="KW-0813">Transport</keyword>
<evidence type="ECO:0000256" key="7">
    <source>
        <dbReference type="ARBA" id="ARBA00023004"/>
    </source>
</evidence>
<dbReference type="Gene3D" id="1.10.760.10">
    <property type="entry name" value="Cytochrome c-like domain"/>
    <property type="match status" value="2"/>
</dbReference>
<evidence type="ECO:0000256" key="3">
    <source>
        <dbReference type="ARBA" id="ARBA00022617"/>
    </source>
</evidence>
<feature type="domain" description="Cytochrome c" evidence="11">
    <location>
        <begin position="139"/>
        <end position="221"/>
    </location>
</feature>
<accession>A0A1D9MDQ1</accession>
<feature type="binding site" description="covalent" evidence="8">
    <location>
        <position position="152"/>
    </location>
    <ligand>
        <name>heme c</name>
        <dbReference type="ChEBI" id="CHEBI:61717"/>
        <label>2</label>
    </ligand>
</feature>
<dbReference type="GO" id="GO:0005506">
    <property type="term" value="F:iron ion binding"/>
    <property type="evidence" value="ECO:0007669"/>
    <property type="project" value="InterPro"/>
</dbReference>
<evidence type="ECO:0000256" key="2">
    <source>
        <dbReference type="ARBA" id="ARBA00022448"/>
    </source>
</evidence>
<keyword evidence="7 9" id="KW-0408">Iron</keyword>
<dbReference type="PANTHER" id="PTHR33751">
    <property type="entry name" value="CBB3-TYPE CYTOCHROME C OXIDASE SUBUNIT FIXP"/>
    <property type="match status" value="1"/>
</dbReference>
<dbReference type="PROSITE" id="PS51007">
    <property type="entry name" value="CYTC"/>
    <property type="match status" value="2"/>
</dbReference>
<evidence type="ECO:0000256" key="4">
    <source>
        <dbReference type="ARBA" id="ARBA00022723"/>
    </source>
</evidence>
<feature type="binding site" description="covalent" evidence="8">
    <location>
        <position position="61"/>
    </location>
    <ligand>
        <name>heme c</name>
        <dbReference type="ChEBI" id="CHEBI:61717"/>
        <label>1</label>
    </ligand>
</feature>
<dbReference type="InterPro" id="IPR009056">
    <property type="entry name" value="Cyt_c-like_dom"/>
</dbReference>
<keyword evidence="5" id="KW-0574">Periplasm</keyword>
<keyword evidence="4 9" id="KW-0479">Metal-binding</keyword>
<keyword evidence="6" id="KW-0249">Electron transport</keyword>
<evidence type="ECO:0000256" key="5">
    <source>
        <dbReference type="ARBA" id="ARBA00022764"/>
    </source>
</evidence>
<comment type="PTM">
    <text evidence="8">Binds 2 heme c groups covalently per subunit.</text>
</comment>
<feature type="binding site" description="axial binding residue" evidence="9">
    <location>
        <position position="62"/>
    </location>
    <ligand>
        <name>heme c</name>
        <dbReference type="ChEBI" id="CHEBI:61717"/>
        <label>1</label>
    </ligand>
    <ligandPart>
        <name>Fe</name>
        <dbReference type="ChEBI" id="CHEBI:18248"/>
    </ligandPart>
</feature>
<dbReference type="GO" id="GO:0009055">
    <property type="term" value="F:electron transfer activity"/>
    <property type="evidence" value="ECO:0007669"/>
    <property type="project" value="InterPro"/>
</dbReference>
<comment type="subcellular location">
    <subcellularLocation>
        <location evidence="1">Periplasm</location>
    </subcellularLocation>
</comment>
<dbReference type="KEGG" id="rhp:LPB142_11860"/>
<feature type="binding site" description="axial binding residue" evidence="9">
    <location>
        <position position="102"/>
    </location>
    <ligand>
        <name>heme c</name>
        <dbReference type="ChEBI" id="CHEBI:61717"/>
        <label>1</label>
    </ligand>
    <ligandPart>
        <name>Fe</name>
        <dbReference type="ChEBI" id="CHEBI:18248"/>
    </ligandPart>
</feature>
<dbReference type="STRING" id="1850250.LPB142_11860"/>
<evidence type="ECO:0000256" key="1">
    <source>
        <dbReference type="ARBA" id="ARBA00004418"/>
    </source>
</evidence>
<feature type="domain" description="Cytochrome c" evidence="11">
    <location>
        <begin position="46"/>
        <end position="128"/>
    </location>
</feature>
<keyword evidence="3 8" id="KW-0349">Heme</keyword>
<evidence type="ECO:0000256" key="10">
    <source>
        <dbReference type="SAM" id="SignalP"/>
    </source>
</evidence>
<organism evidence="12 13">
    <name type="scientific">Rhodobacter xanthinilyticus</name>
    <dbReference type="NCBI Taxonomy" id="1850250"/>
    <lineage>
        <taxon>Bacteria</taxon>
        <taxon>Pseudomonadati</taxon>
        <taxon>Pseudomonadota</taxon>
        <taxon>Alphaproteobacteria</taxon>
        <taxon>Rhodobacterales</taxon>
        <taxon>Rhodobacter group</taxon>
        <taxon>Rhodobacter</taxon>
    </lineage>
</organism>
<dbReference type="GO" id="GO:0042597">
    <property type="term" value="C:periplasmic space"/>
    <property type="evidence" value="ECO:0007669"/>
    <property type="project" value="UniProtKB-SubCell"/>
</dbReference>
<gene>
    <name evidence="12" type="ORF">LPB142_11860</name>
</gene>
<sequence>MKTRISLISAAALLALALPALAEGTVDTSSWNQGGGEQDEALHLTPNHENGIEVYEVCSACHQLNGWGLEDGTFPQIAGQHKDVIIKQLADIRALNRDNPTMYPFALPSEIGGAQSIADVAEYISKLPMNPNNGKGPGTNLALGEQLYKDNCVRCHGAEGEGDDAKFYPRIQGQHFNYLMRQYEWIKTGKRRNANPDMVQQIQGFTDADTEAVLDYVSRLKPPAELVAAPDWVNPDFE</sequence>
<feature type="binding site" description="axial binding residue" evidence="9">
    <location>
        <position position="156"/>
    </location>
    <ligand>
        <name>heme c</name>
        <dbReference type="ChEBI" id="CHEBI:61717"/>
        <label>2</label>
    </ligand>
    <ligandPart>
        <name>Fe</name>
        <dbReference type="ChEBI" id="CHEBI:18248"/>
    </ligandPart>
</feature>
<dbReference type="PANTHER" id="PTHR33751:SF9">
    <property type="entry name" value="CYTOCHROME C4"/>
    <property type="match status" value="1"/>
</dbReference>
<keyword evidence="10" id="KW-0732">Signal</keyword>
<proteinExistence type="predicted"/>
<feature type="binding site" description="covalent" evidence="8">
    <location>
        <position position="155"/>
    </location>
    <ligand>
        <name>heme c</name>
        <dbReference type="ChEBI" id="CHEBI:61717"/>
        <label>2</label>
    </ligand>
</feature>
<evidence type="ECO:0000313" key="12">
    <source>
        <dbReference type="EMBL" id="AOZ69933.1"/>
    </source>
</evidence>
<feature type="signal peptide" evidence="10">
    <location>
        <begin position="1"/>
        <end position="22"/>
    </location>
</feature>
<dbReference type="RefSeq" id="WP_068765828.1">
    <property type="nucleotide sequence ID" value="NZ_CP017781.1"/>
</dbReference>
<evidence type="ECO:0000256" key="9">
    <source>
        <dbReference type="PIRSR" id="PIRSR000005-2"/>
    </source>
</evidence>
<keyword evidence="13" id="KW-1185">Reference proteome</keyword>
<evidence type="ECO:0000256" key="6">
    <source>
        <dbReference type="ARBA" id="ARBA00022982"/>
    </source>
</evidence>
<dbReference type="InterPro" id="IPR036909">
    <property type="entry name" value="Cyt_c-like_dom_sf"/>
</dbReference>
<dbReference type="InterPro" id="IPR024167">
    <property type="entry name" value="Cytochrome_c4-like"/>
</dbReference>
<dbReference type="InterPro" id="IPR050597">
    <property type="entry name" value="Cytochrome_c_Oxidase_Subunit"/>
</dbReference>
<dbReference type="Proteomes" id="UP000176562">
    <property type="component" value="Chromosome"/>
</dbReference>
<dbReference type="AlphaFoldDB" id="A0A1D9MDQ1"/>
<evidence type="ECO:0000313" key="13">
    <source>
        <dbReference type="Proteomes" id="UP000176562"/>
    </source>
</evidence>
<name>A0A1D9MDQ1_9RHOB</name>